<dbReference type="PIRSF" id="PIRSF028754">
    <property type="entry name" value="UCP028754"/>
    <property type="match status" value="1"/>
</dbReference>
<accession>A0A3G6ITX8</accession>
<dbReference type="KEGG" id="cpso:CPPEL_04945"/>
<dbReference type="Gene3D" id="3.40.50.10900">
    <property type="entry name" value="PAC-like subunit"/>
    <property type="match status" value="1"/>
</dbReference>
<dbReference type="EMBL" id="CP033898">
    <property type="protein sequence ID" value="AZA09116.1"/>
    <property type="molecule type" value="Genomic_DNA"/>
</dbReference>
<dbReference type="OrthoDB" id="3733464at2"/>
<keyword evidence="2" id="KW-1185">Reference proteome</keyword>
<dbReference type="AlphaFoldDB" id="A0A3G6ITX8"/>
<proteinExistence type="predicted"/>
<dbReference type="RefSeq" id="WP_123960082.1">
    <property type="nucleotide sequence ID" value="NZ_CP033898.1"/>
</dbReference>
<dbReference type="Pfam" id="PF09754">
    <property type="entry name" value="PAC2"/>
    <property type="match status" value="1"/>
</dbReference>
<dbReference type="InterPro" id="IPR008492">
    <property type="entry name" value="Rv2714-like"/>
</dbReference>
<dbReference type="InterPro" id="IPR038389">
    <property type="entry name" value="PSMG2_sf"/>
</dbReference>
<evidence type="ECO:0000313" key="2">
    <source>
        <dbReference type="Proteomes" id="UP000271426"/>
    </source>
</evidence>
<dbReference type="SUPFAM" id="SSF159659">
    <property type="entry name" value="Cgl1923-like"/>
    <property type="match status" value="1"/>
</dbReference>
<name>A0A3G6ITX8_9CORY</name>
<dbReference type="InterPro" id="IPR019151">
    <property type="entry name" value="Proteasome_assmbl_chaperone_2"/>
</dbReference>
<evidence type="ECO:0000313" key="1">
    <source>
        <dbReference type="EMBL" id="AZA09116.1"/>
    </source>
</evidence>
<gene>
    <name evidence="1" type="ORF">CPPEL_04945</name>
</gene>
<protein>
    <submittedName>
        <fullName evidence="1">PAC2 family protein</fullName>
    </submittedName>
</protein>
<dbReference type="Proteomes" id="UP000271426">
    <property type="component" value="Chromosome"/>
</dbReference>
<organism evidence="1 2">
    <name type="scientific">Corynebacterium pseudopelargi</name>
    <dbReference type="NCBI Taxonomy" id="2080757"/>
    <lineage>
        <taxon>Bacteria</taxon>
        <taxon>Bacillati</taxon>
        <taxon>Actinomycetota</taxon>
        <taxon>Actinomycetes</taxon>
        <taxon>Mycobacteriales</taxon>
        <taxon>Corynebacteriaceae</taxon>
        <taxon>Corynebacterium</taxon>
    </lineage>
</organism>
<sequence>MPQHGDRMYELEFPAPEVKGTAQQGPTLIVALDGYADAGLAVDASAQHLLSALDHRLVASFNNDELIDYRSRRPAVVIDNDTVDQAQPLDLGIQVLKDSEGKHFLLLSGPEPDLRWNAFTQAVGELVERFGVQHTICLYAAPMTVPHTRPLVVSAHGNDEKLVGKQFKLDSTITVPGSASLHLERHLHAKGHSVAGYTAHVPHYLAASGYPQATLSLLETITSTTGLRFPLGSLERDARKVAQQVEEQVAGSREIEAVVQQLEQQYDEELERYREQHPHAVLPGEQDVPSGEELGAEFEEFLAHLDDRSLGSADQDEDPEDQA</sequence>
<dbReference type="Gene3D" id="1.10.287.100">
    <property type="match status" value="1"/>
</dbReference>
<reference evidence="1 2" key="1">
    <citation type="submission" date="2018-11" db="EMBL/GenBank/DDBJ databases">
        <authorList>
            <person name="Kleinhagauer T."/>
            <person name="Glaeser S.P."/>
            <person name="Spergser J."/>
            <person name="Ruckert C."/>
            <person name="Kaempfer P."/>
            <person name="Busse H.-J."/>
        </authorList>
    </citation>
    <scope>NUCLEOTIDE SEQUENCE [LARGE SCALE GENOMIC DNA]</scope>
    <source>
        <strain evidence="1 2">812CH</strain>
    </source>
</reference>